<reference evidence="2" key="1">
    <citation type="submission" date="2006-04" db="EMBL/GenBank/DDBJ databases">
        <authorList>
            <person name="Seshadri R."/>
            <person name="Federici B.A."/>
        </authorList>
    </citation>
    <scope>NUCLEOTIDE SEQUENCE [LARGE SCALE GENOMIC DNA]</scope>
</reference>
<evidence type="ECO:0000256" key="1">
    <source>
        <dbReference type="SAM" id="Phobius"/>
    </source>
</evidence>
<proteinExistence type="predicted"/>
<sequence>MSVIFFIPHGVHLFLGDKKKVGYFFLTLFSGFYALFSDNALLHLIE</sequence>
<dbReference type="AlphaFoldDB" id="A8PN51"/>
<evidence type="ECO:0000313" key="3">
    <source>
        <dbReference type="Proteomes" id="UP000054075"/>
    </source>
</evidence>
<keyword evidence="1" id="KW-0812">Transmembrane</keyword>
<protein>
    <submittedName>
        <fullName evidence="2">Uncharacterized protein</fullName>
    </submittedName>
</protein>
<gene>
    <name evidence="2" type="ORF">RICGR_0904</name>
</gene>
<keyword evidence="1" id="KW-1133">Transmembrane helix</keyword>
<name>A8PN51_9COXI</name>
<organism evidence="2 3">
    <name type="scientific">Rickettsiella grylli</name>
    <dbReference type="NCBI Taxonomy" id="59196"/>
    <lineage>
        <taxon>Bacteria</taxon>
        <taxon>Pseudomonadati</taxon>
        <taxon>Pseudomonadota</taxon>
        <taxon>Gammaproteobacteria</taxon>
        <taxon>Legionellales</taxon>
        <taxon>Coxiellaceae</taxon>
        <taxon>Rickettsiella</taxon>
    </lineage>
</organism>
<keyword evidence="3" id="KW-1185">Reference proteome</keyword>
<accession>A8PN51</accession>
<keyword evidence="1" id="KW-0472">Membrane</keyword>
<reference evidence="2" key="2">
    <citation type="submission" date="2007-10" db="EMBL/GenBank/DDBJ databases">
        <authorList>
            <person name="Myers G.S."/>
        </authorList>
    </citation>
    <scope>NUCLEOTIDE SEQUENCE [LARGE SCALE GENOMIC DNA]</scope>
</reference>
<dbReference type="EMBL" id="AAQJ02000001">
    <property type="protein sequence ID" value="EDP46784.1"/>
    <property type="molecule type" value="Genomic_DNA"/>
</dbReference>
<evidence type="ECO:0000313" key="2">
    <source>
        <dbReference type="EMBL" id="EDP46784.1"/>
    </source>
</evidence>
<dbReference type="Proteomes" id="UP000054075">
    <property type="component" value="Unassembled WGS sequence"/>
</dbReference>
<feature type="transmembrane region" description="Helical" evidence="1">
    <location>
        <begin position="21"/>
        <end position="45"/>
    </location>
</feature>
<comment type="caution">
    <text evidence="2">The sequence shown here is derived from an EMBL/GenBank/DDBJ whole genome shotgun (WGS) entry which is preliminary data.</text>
</comment>